<dbReference type="GO" id="GO:0005524">
    <property type="term" value="F:ATP binding"/>
    <property type="evidence" value="ECO:0007669"/>
    <property type="project" value="InterPro"/>
</dbReference>
<dbReference type="InterPro" id="IPR008271">
    <property type="entry name" value="Ser/Thr_kinase_AS"/>
</dbReference>
<dbReference type="AlphaFoldDB" id="A0A834ZGY7"/>
<dbReference type="PROSITE" id="PS00108">
    <property type="entry name" value="PROTEIN_KINASE_ST"/>
    <property type="match status" value="1"/>
</dbReference>
<dbReference type="PIRSF" id="PIRSF000654">
    <property type="entry name" value="Integrin-linked_kinase"/>
    <property type="match status" value="1"/>
</dbReference>
<organism evidence="2 3">
    <name type="scientific">Tetracentron sinense</name>
    <name type="common">Spur-leaf</name>
    <dbReference type="NCBI Taxonomy" id="13715"/>
    <lineage>
        <taxon>Eukaryota</taxon>
        <taxon>Viridiplantae</taxon>
        <taxon>Streptophyta</taxon>
        <taxon>Embryophyta</taxon>
        <taxon>Tracheophyta</taxon>
        <taxon>Spermatophyta</taxon>
        <taxon>Magnoliopsida</taxon>
        <taxon>Trochodendrales</taxon>
        <taxon>Trochodendraceae</taxon>
        <taxon>Tetracentron</taxon>
    </lineage>
</organism>
<dbReference type="SUPFAM" id="SSF56112">
    <property type="entry name" value="Protein kinase-like (PK-like)"/>
    <property type="match status" value="1"/>
</dbReference>
<name>A0A834ZGY7_TETSI</name>
<dbReference type="OMA" id="PAKWKEN"/>
<evidence type="ECO:0000313" key="3">
    <source>
        <dbReference type="Proteomes" id="UP000655225"/>
    </source>
</evidence>
<evidence type="ECO:0000259" key="1">
    <source>
        <dbReference type="PROSITE" id="PS50011"/>
    </source>
</evidence>
<dbReference type="SMART" id="SM00220">
    <property type="entry name" value="S_TKc"/>
    <property type="match status" value="1"/>
</dbReference>
<dbReference type="InterPro" id="IPR000719">
    <property type="entry name" value="Prot_kinase_dom"/>
</dbReference>
<dbReference type="GO" id="GO:0004674">
    <property type="term" value="F:protein serine/threonine kinase activity"/>
    <property type="evidence" value="ECO:0007669"/>
    <property type="project" value="TreeGrafter"/>
</dbReference>
<dbReference type="PANTHER" id="PTHR44329">
    <property type="entry name" value="SERINE/THREONINE-PROTEIN KINASE TNNI3K-RELATED"/>
    <property type="match status" value="1"/>
</dbReference>
<dbReference type="Proteomes" id="UP000655225">
    <property type="component" value="Unassembled WGS sequence"/>
</dbReference>
<dbReference type="InterPro" id="IPR051681">
    <property type="entry name" value="Ser/Thr_Kinases-Pseudokinases"/>
</dbReference>
<evidence type="ECO:0000313" key="2">
    <source>
        <dbReference type="EMBL" id="KAF8402412.1"/>
    </source>
</evidence>
<feature type="domain" description="Protein kinase" evidence="1">
    <location>
        <begin position="1"/>
        <end position="240"/>
    </location>
</feature>
<gene>
    <name evidence="2" type="ORF">HHK36_013367</name>
</gene>
<dbReference type="InterPro" id="IPR011009">
    <property type="entry name" value="Kinase-like_dom_sf"/>
</dbReference>
<dbReference type="Pfam" id="PF00069">
    <property type="entry name" value="Pkinase"/>
    <property type="match status" value="1"/>
</dbReference>
<protein>
    <recommendedName>
        <fullName evidence="1">Protein kinase domain-containing protein</fullName>
    </recommendedName>
</protein>
<dbReference type="OrthoDB" id="4062651at2759"/>
<proteinExistence type="predicted"/>
<dbReference type="PANTHER" id="PTHR44329:SF7">
    <property type="entry name" value="OS02G0608500 PROTEIN"/>
    <property type="match status" value="1"/>
</dbReference>
<comment type="caution">
    <text evidence="2">The sequence shown here is derived from an EMBL/GenBank/DDBJ whole genome shotgun (WGS) entry which is preliminary data.</text>
</comment>
<dbReference type="Gene3D" id="1.10.510.10">
    <property type="entry name" value="Transferase(Phosphotransferase) domain 1"/>
    <property type="match status" value="1"/>
</dbReference>
<reference evidence="2 3" key="1">
    <citation type="submission" date="2020-04" db="EMBL/GenBank/DDBJ databases">
        <title>Plant Genome Project.</title>
        <authorList>
            <person name="Zhang R.-G."/>
        </authorList>
    </citation>
    <scope>NUCLEOTIDE SEQUENCE [LARGE SCALE GENOMIC DNA]</scope>
    <source>
        <strain evidence="2">YNK0</strain>
        <tissue evidence="2">Leaf</tissue>
    </source>
</reference>
<dbReference type="EMBL" id="JABCRI010000008">
    <property type="protein sequence ID" value="KAF8402412.1"/>
    <property type="molecule type" value="Genomic_DNA"/>
</dbReference>
<dbReference type="PROSITE" id="PS50011">
    <property type="entry name" value="PROTEIN_KINASE_DOM"/>
    <property type="match status" value="1"/>
</dbReference>
<keyword evidence="3" id="KW-1185">Reference proteome</keyword>
<accession>A0A834ZGY7</accession>
<sequence>MVVSNPREIPEYELNPLELQFRKSDESGKNVALNGDLGSYLQKKGRLSPSKALRLALDIARHNFPSCISSGVLHVNFLVFRGMNYLHECKPEPIIHCDLKPKNILLDSGGQLKVSGFGLIKLSKISPDKAKLPQPGSHVDPSSLYVAPEVYKDEIFDRSVDAFSFGLILYEMIEGVPAFHPKAPEDVAKMICLERKRPPFKIKSKSYPPDLKELVEECWDPEPVVRPIFSEIIVRLDKIVANGSKNGWWKDTFKFPWYASLTIYLLKPCVLIVDIEESMSIPRSLV</sequence>